<evidence type="ECO:0000313" key="6">
    <source>
        <dbReference type="EMBL" id="TRL30369.1"/>
    </source>
</evidence>
<evidence type="ECO:0000259" key="5">
    <source>
        <dbReference type="PROSITE" id="PS50977"/>
    </source>
</evidence>
<evidence type="ECO:0000256" key="1">
    <source>
        <dbReference type="ARBA" id="ARBA00023015"/>
    </source>
</evidence>
<protein>
    <submittedName>
        <fullName evidence="6">WHG domain-containing protein</fullName>
    </submittedName>
</protein>
<evidence type="ECO:0000313" key="7">
    <source>
        <dbReference type="Proteomes" id="UP000316781"/>
    </source>
</evidence>
<keyword evidence="1" id="KW-0805">Transcription regulation</keyword>
<reference evidence="6 7" key="1">
    <citation type="submission" date="2019-07" db="EMBL/GenBank/DDBJ databases">
        <title>Ln-dependent methylotrophs.</title>
        <authorList>
            <person name="Tani A."/>
        </authorList>
    </citation>
    <scope>NUCLEOTIDE SEQUENCE [LARGE SCALE GENOMIC DNA]</scope>
    <source>
        <strain evidence="6 7">SM89A</strain>
    </source>
</reference>
<comment type="caution">
    <text evidence="6">The sequence shown here is derived from an EMBL/GenBank/DDBJ whole genome shotgun (WGS) entry which is preliminary data.</text>
</comment>
<dbReference type="EMBL" id="VJMF01000073">
    <property type="protein sequence ID" value="TRL30369.1"/>
    <property type="molecule type" value="Genomic_DNA"/>
</dbReference>
<gene>
    <name evidence="6" type="ORF">FM996_17480</name>
</gene>
<dbReference type="Gene3D" id="1.10.357.10">
    <property type="entry name" value="Tetracycline Repressor, domain 2"/>
    <property type="match status" value="1"/>
</dbReference>
<keyword evidence="2 4" id="KW-0238">DNA-binding</keyword>
<dbReference type="AlphaFoldDB" id="A0A549SL57"/>
<feature type="domain" description="HTH tetR-type" evidence="5">
    <location>
        <begin position="1"/>
        <end position="59"/>
    </location>
</feature>
<proteinExistence type="predicted"/>
<dbReference type="GO" id="GO:0003700">
    <property type="term" value="F:DNA-binding transcription factor activity"/>
    <property type="evidence" value="ECO:0007669"/>
    <property type="project" value="TreeGrafter"/>
</dbReference>
<dbReference type="PANTHER" id="PTHR30055">
    <property type="entry name" value="HTH-TYPE TRANSCRIPTIONAL REGULATOR RUTR"/>
    <property type="match status" value="1"/>
</dbReference>
<dbReference type="Proteomes" id="UP000316781">
    <property type="component" value="Unassembled WGS sequence"/>
</dbReference>
<sequence>MRARLVAAGRAAIAEGGLQNLKARDLAAAAGCAVGAIYNVFDDLDDLILRIGADTLARLEQGLAAPPGPAPEPAEELLRLACGYLSFARANKALWRALFEHRLAGGRAAPAWYLEDQSRLFALVEAPLARLLPDEPASSRALLARTLFSAVHGVVSLGLEEKLAPMPEAILEAELERLVRAFAAGLTLPPPG</sequence>
<dbReference type="PANTHER" id="PTHR30055:SF234">
    <property type="entry name" value="HTH-TYPE TRANSCRIPTIONAL REGULATOR BETI"/>
    <property type="match status" value="1"/>
</dbReference>
<dbReference type="SUPFAM" id="SSF46689">
    <property type="entry name" value="Homeodomain-like"/>
    <property type="match status" value="1"/>
</dbReference>
<dbReference type="InterPro" id="IPR036271">
    <property type="entry name" value="Tet_transcr_reg_TetR-rel_C_sf"/>
</dbReference>
<organism evidence="6 7">
    <name type="scientific">Methylosinus sporium</name>
    <dbReference type="NCBI Taxonomy" id="428"/>
    <lineage>
        <taxon>Bacteria</taxon>
        <taxon>Pseudomonadati</taxon>
        <taxon>Pseudomonadota</taxon>
        <taxon>Alphaproteobacteria</taxon>
        <taxon>Hyphomicrobiales</taxon>
        <taxon>Methylocystaceae</taxon>
        <taxon>Methylosinus</taxon>
    </lineage>
</organism>
<evidence type="ECO:0000256" key="4">
    <source>
        <dbReference type="PROSITE-ProRule" id="PRU00335"/>
    </source>
</evidence>
<dbReference type="InterPro" id="IPR001647">
    <property type="entry name" value="HTH_TetR"/>
</dbReference>
<dbReference type="InterPro" id="IPR009057">
    <property type="entry name" value="Homeodomain-like_sf"/>
</dbReference>
<feature type="DNA-binding region" description="H-T-H motif" evidence="4">
    <location>
        <begin position="22"/>
        <end position="41"/>
    </location>
</feature>
<dbReference type="InterPro" id="IPR050109">
    <property type="entry name" value="HTH-type_TetR-like_transc_reg"/>
</dbReference>
<dbReference type="GO" id="GO:0000976">
    <property type="term" value="F:transcription cis-regulatory region binding"/>
    <property type="evidence" value="ECO:0007669"/>
    <property type="project" value="TreeGrafter"/>
</dbReference>
<name>A0A549SL57_METSR</name>
<dbReference type="SUPFAM" id="SSF48498">
    <property type="entry name" value="Tetracyclin repressor-like, C-terminal domain"/>
    <property type="match status" value="1"/>
</dbReference>
<dbReference type="InterPro" id="IPR025996">
    <property type="entry name" value="MT1864/Rv1816-like_C"/>
</dbReference>
<dbReference type="PROSITE" id="PS50977">
    <property type="entry name" value="HTH_TETR_2"/>
    <property type="match status" value="1"/>
</dbReference>
<accession>A0A549SL57</accession>
<keyword evidence="3" id="KW-0804">Transcription</keyword>
<evidence type="ECO:0000256" key="3">
    <source>
        <dbReference type="ARBA" id="ARBA00023163"/>
    </source>
</evidence>
<dbReference type="Pfam" id="PF00440">
    <property type="entry name" value="TetR_N"/>
    <property type="match status" value="1"/>
</dbReference>
<evidence type="ECO:0000256" key="2">
    <source>
        <dbReference type="ARBA" id="ARBA00023125"/>
    </source>
</evidence>
<dbReference type="Pfam" id="PF13305">
    <property type="entry name" value="TetR_C_33"/>
    <property type="match status" value="1"/>
</dbReference>